<reference evidence="2 3" key="1">
    <citation type="submission" date="2019-02" db="EMBL/GenBank/DDBJ databases">
        <authorList>
            <person name="Li Y."/>
        </authorList>
    </citation>
    <scope>NUCLEOTIDE SEQUENCE [LARGE SCALE GENOMIC DNA]</scope>
    <source>
        <strain evidence="2 3">3-7</strain>
    </source>
</reference>
<comment type="caution">
    <text evidence="2">The sequence shown here is derived from an EMBL/GenBank/DDBJ whole genome shotgun (WGS) entry which is preliminary data.</text>
</comment>
<dbReference type="InterPro" id="IPR007833">
    <property type="entry name" value="Capsule_polysaccharide_synth"/>
</dbReference>
<dbReference type="GO" id="GO:0015774">
    <property type="term" value="P:polysaccharide transport"/>
    <property type="evidence" value="ECO:0007669"/>
    <property type="project" value="InterPro"/>
</dbReference>
<evidence type="ECO:0000256" key="1">
    <source>
        <dbReference type="SAM" id="MobiDB-lite"/>
    </source>
</evidence>
<feature type="region of interest" description="Disordered" evidence="1">
    <location>
        <begin position="1"/>
        <end position="23"/>
    </location>
</feature>
<dbReference type="OrthoDB" id="9794206at2"/>
<dbReference type="RefSeq" id="WP_130158658.1">
    <property type="nucleotide sequence ID" value="NZ_SGIS01000021.1"/>
</dbReference>
<dbReference type="CDD" id="cd16441">
    <property type="entry name" value="beta_Kdo_transferase_KpsS"/>
    <property type="match status" value="1"/>
</dbReference>
<sequence>MAARKGDAAKTSPNTTKEDRLPELSVQAPALVPQVAAPGIPQPLAQRNILLLQGLMGPLFRKLGQALSRAGYGVYKVNFNGGDRLFWRLPNGIDYRGSPEDWPEALGRIIAERQITDVVLFGDCRPLHMAATAVCRDLHVPVHVFEEGYIRPDWVTLELGGVNGHSSLPRDAAWYRAEAAALPPAPQHHPVPSSFRRRALEGLAYNVADVLTRWYYPFWENHRPWHPLVEGMGWARRLLRNKASAERAQAVLAKLAAERPRYMLFPLQLDSDAQIRLHSSFAGIADALRMVIASFAAHAPADMRLVVKEHPLDNGVRDWRMETAALARLHGVGGRVDYLETGDIVPIARDSEGVVTINSTSGTLALALDVPVIALGQAVYDIEDVTFQGRLDDFWREPGKPDAETFAAFCRVLIDRCLVAGGFFSDEALDKVTQGVLARFEAGSPLKAATALGQAGTHAKGILARD</sequence>
<gene>
    <name evidence="2" type="ORF">EWE75_14345</name>
</gene>
<name>A0A4Q6XU55_9SPHN</name>
<dbReference type="GO" id="GO:0000271">
    <property type="term" value="P:polysaccharide biosynthetic process"/>
    <property type="evidence" value="ECO:0007669"/>
    <property type="project" value="InterPro"/>
</dbReference>
<accession>A0A4Q6XU55</accession>
<evidence type="ECO:0000313" key="2">
    <source>
        <dbReference type="EMBL" id="RZF63810.1"/>
    </source>
</evidence>
<proteinExistence type="predicted"/>
<dbReference type="AlphaFoldDB" id="A0A4Q6XU55"/>
<dbReference type="Proteomes" id="UP000292085">
    <property type="component" value="Unassembled WGS sequence"/>
</dbReference>
<dbReference type="Pfam" id="PF05159">
    <property type="entry name" value="Capsule_synth"/>
    <property type="match status" value="1"/>
</dbReference>
<protein>
    <submittedName>
        <fullName evidence="2">Capsular biosynthesis protein</fullName>
    </submittedName>
</protein>
<dbReference type="EMBL" id="SGIS01000021">
    <property type="protein sequence ID" value="RZF63810.1"/>
    <property type="molecule type" value="Genomic_DNA"/>
</dbReference>
<keyword evidence="3" id="KW-1185">Reference proteome</keyword>
<evidence type="ECO:0000313" key="3">
    <source>
        <dbReference type="Proteomes" id="UP000292085"/>
    </source>
</evidence>
<organism evidence="2 3">
    <name type="scientific">Sphingomonas populi</name>
    <dbReference type="NCBI Taxonomy" id="2484750"/>
    <lineage>
        <taxon>Bacteria</taxon>
        <taxon>Pseudomonadati</taxon>
        <taxon>Pseudomonadota</taxon>
        <taxon>Alphaproteobacteria</taxon>
        <taxon>Sphingomonadales</taxon>
        <taxon>Sphingomonadaceae</taxon>
        <taxon>Sphingomonas</taxon>
    </lineage>
</organism>